<gene>
    <name evidence="1" type="ORF">METZ01_LOCUS333778</name>
</gene>
<evidence type="ECO:0000313" key="1">
    <source>
        <dbReference type="EMBL" id="SVC80924.1"/>
    </source>
</evidence>
<feature type="non-terminal residue" evidence="1">
    <location>
        <position position="1"/>
    </location>
</feature>
<protein>
    <submittedName>
        <fullName evidence="1">Uncharacterized protein</fullName>
    </submittedName>
</protein>
<proteinExistence type="predicted"/>
<sequence>LKNKIIVCGSYINLEIYEKAKSIGIKGIVCGGIDYNTISEILGYSLGVAITGTEDTTTLILTEGFGNIDMAPRTFNILKENNNKDVSINGATQIRAGVLRPEIFIKSDGSGQSKTFKEEDLVISEGSIIRVIREPYFGQIGKIVSLPYELDQMESETKVRVAEVQFEDNTKKIIPRTNLEVILSN</sequence>
<reference evidence="1" key="1">
    <citation type="submission" date="2018-05" db="EMBL/GenBank/DDBJ databases">
        <authorList>
            <person name="Lanie J.A."/>
            <person name="Ng W.-L."/>
            <person name="Kazmierczak K.M."/>
            <person name="Andrzejewski T.M."/>
            <person name="Davidsen T.M."/>
            <person name="Wayne K.J."/>
            <person name="Tettelin H."/>
            <person name="Glass J.I."/>
            <person name="Rusch D."/>
            <person name="Podicherti R."/>
            <person name="Tsui H.-C.T."/>
            <person name="Winkler M.E."/>
        </authorList>
    </citation>
    <scope>NUCLEOTIDE SEQUENCE</scope>
</reference>
<dbReference type="EMBL" id="UINC01112174">
    <property type="protein sequence ID" value="SVC80924.1"/>
    <property type="molecule type" value="Genomic_DNA"/>
</dbReference>
<accession>A0A382Q5P4</accession>
<organism evidence="1">
    <name type="scientific">marine metagenome</name>
    <dbReference type="NCBI Taxonomy" id="408172"/>
    <lineage>
        <taxon>unclassified sequences</taxon>
        <taxon>metagenomes</taxon>
        <taxon>ecological metagenomes</taxon>
    </lineage>
</organism>
<name>A0A382Q5P4_9ZZZZ</name>
<dbReference type="AlphaFoldDB" id="A0A382Q5P4"/>